<name>A0CMS5_PARTE</name>
<proteinExistence type="predicted"/>
<organism evidence="1 2">
    <name type="scientific">Paramecium tetraurelia</name>
    <dbReference type="NCBI Taxonomy" id="5888"/>
    <lineage>
        <taxon>Eukaryota</taxon>
        <taxon>Sar</taxon>
        <taxon>Alveolata</taxon>
        <taxon>Ciliophora</taxon>
        <taxon>Intramacronucleata</taxon>
        <taxon>Oligohymenophorea</taxon>
        <taxon>Peniculida</taxon>
        <taxon>Parameciidae</taxon>
        <taxon>Paramecium</taxon>
    </lineage>
</organism>
<dbReference type="GeneID" id="5025274"/>
<dbReference type="SMART" id="SM00028">
    <property type="entry name" value="TPR"/>
    <property type="match status" value="4"/>
</dbReference>
<reference evidence="1 2" key="1">
    <citation type="journal article" date="2006" name="Nature">
        <title>Global trends of whole-genome duplications revealed by the ciliate Paramecium tetraurelia.</title>
        <authorList>
            <consortium name="Genoscope"/>
            <person name="Aury J.-M."/>
            <person name="Jaillon O."/>
            <person name="Duret L."/>
            <person name="Noel B."/>
            <person name="Jubin C."/>
            <person name="Porcel B.M."/>
            <person name="Segurens B."/>
            <person name="Daubin V."/>
            <person name="Anthouard V."/>
            <person name="Aiach N."/>
            <person name="Arnaiz O."/>
            <person name="Billaut A."/>
            <person name="Beisson J."/>
            <person name="Blanc I."/>
            <person name="Bouhouche K."/>
            <person name="Camara F."/>
            <person name="Duharcourt S."/>
            <person name="Guigo R."/>
            <person name="Gogendeau D."/>
            <person name="Katinka M."/>
            <person name="Keller A.-M."/>
            <person name="Kissmehl R."/>
            <person name="Klotz C."/>
            <person name="Koll F."/>
            <person name="Le Moue A."/>
            <person name="Lepere C."/>
            <person name="Malinsky S."/>
            <person name="Nowacki M."/>
            <person name="Nowak J.K."/>
            <person name="Plattner H."/>
            <person name="Poulain J."/>
            <person name="Ruiz F."/>
            <person name="Serrano V."/>
            <person name="Zagulski M."/>
            <person name="Dessen P."/>
            <person name="Betermier M."/>
            <person name="Weissenbach J."/>
            <person name="Scarpelli C."/>
            <person name="Schachter V."/>
            <person name="Sperling L."/>
            <person name="Meyer E."/>
            <person name="Cohen J."/>
            <person name="Wincker P."/>
        </authorList>
    </citation>
    <scope>NUCLEOTIDE SEQUENCE [LARGE SCALE GENOMIC DNA]</scope>
    <source>
        <strain evidence="1 2">Stock d4-2</strain>
    </source>
</reference>
<sequence>MQNLISQVKCKMHLENEVQFVCMSTECIAPKLCCLNCQEMHDMHHSLLKNLDQAWEEILQHKQKQNEVQKDFENLWSQMSAFLTQWDRIIDFNKLLVRLEKELTQSLTCQELLDMIQKYEDLSFLLEEKAKMIKNKYCHFDKDSKLEVDVMLALFNEARQLKKKGDKINAIDKYSQVLEMNENFIVARLDRGKLNMGQNYEQAQFDFEEVLKQDDLDVRALKGLAVCQKMKCNYGEGLYYALRGQKLKQISPQLHFHLADCCKFEGKSQEALHFINIAIEQKKRKYENKMKIFYKNKAEIHLELNDLQNANIFINKALEIYQNYELAINIKERINKIARAQNVIL</sequence>
<keyword evidence="2" id="KW-1185">Reference proteome</keyword>
<gene>
    <name evidence="1" type="ORF">GSPATT00008571001</name>
</gene>
<dbReference type="InParanoid" id="A0CMS5"/>
<dbReference type="Proteomes" id="UP000000600">
    <property type="component" value="Unassembled WGS sequence"/>
</dbReference>
<dbReference type="InterPro" id="IPR019734">
    <property type="entry name" value="TPR_rpt"/>
</dbReference>
<dbReference type="InterPro" id="IPR011990">
    <property type="entry name" value="TPR-like_helical_dom_sf"/>
</dbReference>
<evidence type="ECO:0000313" key="1">
    <source>
        <dbReference type="EMBL" id="CAK72092.1"/>
    </source>
</evidence>
<dbReference type="AlphaFoldDB" id="A0CMS5"/>
<dbReference type="RefSeq" id="XP_001439489.1">
    <property type="nucleotide sequence ID" value="XM_001439452.2"/>
</dbReference>
<evidence type="ECO:0000313" key="2">
    <source>
        <dbReference type="Proteomes" id="UP000000600"/>
    </source>
</evidence>
<dbReference type="EMBL" id="CT868108">
    <property type="protein sequence ID" value="CAK72092.1"/>
    <property type="molecule type" value="Genomic_DNA"/>
</dbReference>
<dbReference type="Gene3D" id="1.25.40.10">
    <property type="entry name" value="Tetratricopeptide repeat domain"/>
    <property type="match status" value="1"/>
</dbReference>
<dbReference type="KEGG" id="ptm:GSPATT00008571001"/>
<dbReference type="HOGENOM" id="CLU_805250_0_0_1"/>
<dbReference type="OrthoDB" id="10268002at2759"/>
<accession>A0CMS5</accession>
<dbReference type="SUPFAM" id="SSF48452">
    <property type="entry name" value="TPR-like"/>
    <property type="match status" value="1"/>
</dbReference>
<protein>
    <submittedName>
        <fullName evidence="1">Uncharacterized protein</fullName>
    </submittedName>
</protein>
<dbReference type="OMA" id="NYEQAQF"/>